<accession>A0ABX3A4P6</accession>
<organism evidence="2 3">
    <name type="scientific">Piscirickettsia litoralis</name>
    <dbReference type="NCBI Taxonomy" id="1891921"/>
    <lineage>
        <taxon>Bacteria</taxon>
        <taxon>Pseudomonadati</taxon>
        <taxon>Pseudomonadota</taxon>
        <taxon>Gammaproteobacteria</taxon>
        <taxon>Thiotrichales</taxon>
        <taxon>Piscirickettsiaceae</taxon>
        <taxon>Piscirickettsia</taxon>
    </lineage>
</organism>
<dbReference type="Proteomes" id="UP000094329">
    <property type="component" value="Unassembled WGS sequence"/>
</dbReference>
<feature type="transmembrane region" description="Helical" evidence="1">
    <location>
        <begin position="23"/>
        <end position="41"/>
    </location>
</feature>
<keyword evidence="3" id="KW-1185">Reference proteome</keyword>
<gene>
    <name evidence="2" type="ORF">BGC07_14150</name>
</gene>
<keyword evidence="1" id="KW-0812">Transmembrane</keyword>
<evidence type="ECO:0000313" key="2">
    <source>
        <dbReference type="EMBL" id="ODN43828.1"/>
    </source>
</evidence>
<dbReference type="RefSeq" id="WP_069313624.1">
    <property type="nucleotide sequence ID" value="NZ_MDTU01000001.1"/>
</dbReference>
<keyword evidence="1" id="KW-0472">Membrane</keyword>
<evidence type="ECO:0000313" key="3">
    <source>
        <dbReference type="Proteomes" id="UP000094329"/>
    </source>
</evidence>
<proteinExistence type="predicted"/>
<keyword evidence="1" id="KW-1133">Transmembrane helix</keyword>
<comment type="caution">
    <text evidence="2">The sequence shown here is derived from an EMBL/GenBank/DDBJ whole genome shotgun (WGS) entry which is preliminary data.</text>
</comment>
<sequence>MFENQANLTEEIGHFSLMAYQQALWVVPVVILLSVVLSLFIKENYMNHDSLIGVKHDEI</sequence>
<reference evidence="2 3" key="1">
    <citation type="submission" date="2016-08" db="EMBL/GenBank/DDBJ databases">
        <title>Draft genome sequence of Candidatus Piscirickettsia litoralis, from seawater.</title>
        <authorList>
            <person name="Wan X."/>
            <person name="Lee A.J."/>
            <person name="Hou S."/>
            <person name="Donachie S.P."/>
        </authorList>
    </citation>
    <scope>NUCLEOTIDE SEQUENCE [LARGE SCALE GENOMIC DNA]</scope>
    <source>
        <strain evidence="2 3">Y2</strain>
    </source>
</reference>
<protein>
    <recommendedName>
        <fullName evidence="4">MFS transporter</fullName>
    </recommendedName>
</protein>
<dbReference type="EMBL" id="MDTU01000001">
    <property type="protein sequence ID" value="ODN43828.1"/>
    <property type="molecule type" value="Genomic_DNA"/>
</dbReference>
<evidence type="ECO:0008006" key="4">
    <source>
        <dbReference type="Google" id="ProtNLM"/>
    </source>
</evidence>
<name>A0ABX3A4P6_9GAMM</name>
<evidence type="ECO:0000256" key="1">
    <source>
        <dbReference type="SAM" id="Phobius"/>
    </source>
</evidence>